<dbReference type="PANTHER" id="PTHR23513">
    <property type="entry name" value="INTEGRAL MEMBRANE EFFLUX PROTEIN-RELATED"/>
    <property type="match status" value="1"/>
</dbReference>
<dbReference type="PANTHER" id="PTHR23513:SF11">
    <property type="entry name" value="STAPHYLOFERRIN A TRANSPORTER"/>
    <property type="match status" value="1"/>
</dbReference>
<dbReference type="Gene3D" id="1.20.1250.20">
    <property type="entry name" value="MFS general substrate transporter like domains"/>
    <property type="match status" value="1"/>
</dbReference>
<dbReference type="InterPro" id="IPR020846">
    <property type="entry name" value="MFS_dom"/>
</dbReference>
<feature type="transmembrane region" description="Helical" evidence="7">
    <location>
        <begin position="356"/>
        <end position="375"/>
    </location>
</feature>
<protein>
    <submittedName>
        <fullName evidence="9">MFS transporter</fullName>
    </submittedName>
</protein>
<feature type="transmembrane region" description="Helical" evidence="7">
    <location>
        <begin position="232"/>
        <end position="253"/>
    </location>
</feature>
<keyword evidence="4 7" id="KW-0812">Transmembrane</keyword>
<feature type="transmembrane region" description="Helical" evidence="7">
    <location>
        <begin position="57"/>
        <end position="76"/>
    </location>
</feature>
<feature type="domain" description="Major facilitator superfamily (MFS) profile" evidence="8">
    <location>
        <begin position="20"/>
        <end position="408"/>
    </location>
</feature>
<evidence type="ECO:0000256" key="7">
    <source>
        <dbReference type="SAM" id="Phobius"/>
    </source>
</evidence>
<evidence type="ECO:0000313" key="10">
    <source>
        <dbReference type="Proteomes" id="UP000220353"/>
    </source>
</evidence>
<evidence type="ECO:0000259" key="8">
    <source>
        <dbReference type="PROSITE" id="PS50850"/>
    </source>
</evidence>
<comment type="subcellular location">
    <subcellularLocation>
        <location evidence="1">Cell membrane</location>
        <topology evidence="1">Multi-pass membrane protein</topology>
    </subcellularLocation>
</comment>
<keyword evidence="3" id="KW-1003">Cell membrane</keyword>
<sequence length="414" mass="42814">MSRAADAISRGTFAPLKNPTFRSIWLATQVSSLGWFMQTVASSWLMATISPSDLMVALVQASTSLPTFILSIFAGAIADRFSRRRVMFAGRCLMTLASAMLTALVALALVDPWVILGLSFLAGCGAALNGPAWEASIGDIVDRSDIPAAVTLTSLGSNTIRAVGPALGGIVVASFGLVTSFSLTTVSYFSPLCAIGRCNWKARSLPLPRESMTAAIYAGLRFTATSSEIKAAVARGTLFGLASISILALLPLIVRDKFAGGPMAYGILMGGFGTGAVLGGISNSVLRRMLSQERLVTLACAACATCSMSLALTSALALAATALALGGAGWVIAWSSLGATVQLASPRWIAGRTISIYYALTYGGIAAGSWVWGALAQNYSLALALTASAGGLLLIGGTGFLLPVREHRESELDL</sequence>
<dbReference type="CDD" id="cd06173">
    <property type="entry name" value="MFS_MefA_like"/>
    <property type="match status" value="1"/>
</dbReference>
<feature type="transmembrane region" description="Helical" evidence="7">
    <location>
        <begin position="24"/>
        <end position="45"/>
    </location>
</feature>
<organism evidence="9 10">
    <name type="scientific">Rhizobium fredii</name>
    <name type="common">Sinorhizobium fredii</name>
    <dbReference type="NCBI Taxonomy" id="380"/>
    <lineage>
        <taxon>Bacteria</taxon>
        <taxon>Pseudomonadati</taxon>
        <taxon>Pseudomonadota</taxon>
        <taxon>Alphaproteobacteria</taxon>
        <taxon>Hyphomicrobiales</taxon>
        <taxon>Rhizobiaceae</taxon>
        <taxon>Sinorhizobium/Ensifer group</taxon>
        <taxon>Sinorhizobium</taxon>
    </lineage>
</organism>
<keyword evidence="2" id="KW-0813">Transport</keyword>
<dbReference type="SUPFAM" id="SSF103473">
    <property type="entry name" value="MFS general substrate transporter"/>
    <property type="match status" value="1"/>
</dbReference>
<reference evidence="9 10" key="1">
    <citation type="submission" date="2017-09" db="EMBL/GenBank/DDBJ databases">
        <title>Comparative genomics of rhizobia isolated from Phaseolus vulgaris in China.</title>
        <authorList>
            <person name="Tong W."/>
        </authorList>
    </citation>
    <scope>NUCLEOTIDE SEQUENCE [LARGE SCALE GENOMIC DNA]</scope>
    <source>
        <strain evidence="9 10">PCH1</strain>
    </source>
</reference>
<gene>
    <name evidence="9" type="ORF">CO661_32530</name>
</gene>
<name>A0A2A6LMS9_RHIFR</name>
<accession>A0A2A6LMS9</accession>
<evidence type="ECO:0000256" key="6">
    <source>
        <dbReference type="ARBA" id="ARBA00023136"/>
    </source>
</evidence>
<evidence type="ECO:0000313" key="9">
    <source>
        <dbReference type="EMBL" id="PDT43871.1"/>
    </source>
</evidence>
<evidence type="ECO:0000256" key="5">
    <source>
        <dbReference type="ARBA" id="ARBA00022989"/>
    </source>
</evidence>
<dbReference type="GO" id="GO:0022857">
    <property type="term" value="F:transmembrane transporter activity"/>
    <property type="evidence" value="ECO:0007669"/>
    <property type="project" value="InterPro"/>
</dbReference>
<dbReference type="AlphaFoldDB" id="A0A2A6LMS9"/>
<dbReference type="Proteomes" id="UP000220353">
    <property type="component" value="Unassembled WGS sequence"/>
</dbReference>
<dbReference type="PROSITE" id="PS50850">
    <property type="entry name" value="MFS"/>
    <property type="match status" value="1"/>
</dbReference>
<dbReference type="InterPro" id="IPR010290">
    <property type="entry name" value="TM_effector"/>
</dbReference>
<feature type="transmembrane region" description="Helical" evidence="7">
    <location>
        <begin position="88"/>
        <end position="110"/>
    </location>
</feature>
<keyword evidence="5 7" id="KW-1133">Transmembrane helix</keyword>
<evidence type="ECO:0000256" key="1">
    <source>
        <dbReference type="ARBA" id="ARBA00004651"/>
    </source>
</evidence>
<evidence type="ECO:0000256" key="3">
    <source>
        <dbReference type="ARBA" id="ARBA00022475"/>
    </source>
</evidence>
<feature type="transmembrane region" description="Helical" evidence="7">
    <location>
        <begin position="265"/>
        <end position="286"/>
    </location>
</feature>
<feature type="transmembrane region" description="Helical" evidence="7">
    <location>
        <begin position="323"/>
        <end position="344"/>
    </location>
</feature>
<feature type="transmembrane region" description="Helical" evidence="7">
    <location>
        <begin position="381"/>
        <end position="402"/>
    </location>
</feature>
<proteinExistence type="predicted"/>
<dbReference type="InterPro" id="IPR036259">
    <property type="entry name" value="MFS_trans_sf"/>
</dbReference>
<feature type="transmembrane region" description="Helical" evidence="7">
    <location>
        <begin position="166"/>
        <end position="189"/>
    </location>
</feature>
<evidence type="ECO:0000256" key="4">
    <source>
        <dbReference type="ARBA" id="ARBA00022692"/>
    </source>
</evidence>
<dbReference type="Pfam" id="PF05977">
    <property type="entry name" value="MFS_3"/>
    <property type="match status" value="1"/>
</dbReference>
<dbReference type="GO" id="GO:0005886">
    <property type="term" value="C:plasma membrane"/>
    <property type="evidence" value="ECO:0007669"/>
    <property type="project" value="UniProtKB-SubCell"/>
</dbReference>
<keyword evidence="6 7" id="KW-0472">Membrane</keyword>
<evidence type="ECO:0000256" key="2">
    <source>
        <dbReference type="ARBA" id="ARBA00022448"/>
    </source>
</evidence>
<comment type="caution">
    <text evidence="9">The sequence shown here is derived from an EMBL/GenBank/DDBJ whole genome shotgun (WGS) entry which is preliminary data.</text>
</comment>
<dbReference type="EMBL" id="NWTC01000054">
    <property type="protein sequence ID" value="PDT43871.1"/>
    <property type="molecule type" value="Genomic_DNA"/>
</dbReference>